<accession>A0A9X2GVC3</accession>
<keyword evidence="3" id="KW-1185">Reference proteome</keyword>
<gene>
    <name evidence="2" type="ORF">BJ978_000351</name>
</gene>
<evidence type="ECO:0000256" key="1">
    <source>
        <dbReference type="SAM" id="MobiDB-lite"/>
    </source>
</evidence>
<protein>
    <submittedName>
        <fullName evidence="2">Uncharacterized protein</fullName>
    </submittedName>
</protein>
<evidence type="ECO:0000313" key="3">
    <source>
        <dbReference type="Proteomes" id="UP001139722"/>
    </source>
</evidence>
<dbReference type="RefSeq" id="WP_156998972.1">
    <property type="nucleotide sequence ID" value="NZ_BAAANU010000002.1"/>
</dbReference>
<reference evidence="2" key="1">
    <citation type="submission" date="2022-06" db="EMBL/GenBank/DDBJ databases">
        <title>Sequencing the genomes of 1000 actinobacteria strains.</title>
        <authorList>
            <person name="Klenk H.-P."/>
        </authorList>
    </citation>
    <scope>NUCLEOTIDE SEQUENCE</scope>
    <source>
        <strain evidence="2">DSM 22016</strain>
    </source>
</reference>
<evidence type="ECO:0000313" key="2">
    <source>
        <dbReference type="EMBL" id="MCP2369675.1"/>
    </source>
</evidence>
<proteinExistence type="predicted"/>
<feature type="region of interest" description="Disordered" evidence="1">
    <location>
        <begin position="1"/>
        <end position="26"/>
    </location>
</feature>
<dbReference type="Proteomes" id="UP001139722">
    <property type="component" value="Unassembled WGS sequence"/>
</dbReference>
<comment type="caution">
    <text evidence="2">The sequence shown here is derived from an EMBL/GenBank/DDBJ whole genome shotgun (WGS) entry which is preliminary data.</text>
</comment>
<name>A0A9X2GVC3_9MICO</name>
<dbReference type="EMBL" id="JAMZDY010000001">
    <property type="protein sequence ID" value="MCP2369675.1"/>
    <property type="molecule type" value="Genomic_DNA"/>
</dbReference>
<organism evidence="2 3">
    <name type="scientific">Agromyces terreus</name>
    <dbReference type="NCBI Taxonomy" id="424795"/>
    <lineage>
        <taxon>Bacteria</taxon>
        <taxon>Bacillati</taxon>
        <taxon>Actinomycetota</taxon>
        <taxon>Actinomycetes</taxon>
        <taxon>Micrococcales</taxon>
        <taxon>Microbacteriaceae</taxon>
        <taxon>Agromyces</taxon>
    </lineage>
</organism>
<sequence length="91" mass="9903">MHALEQGRPLTGGGHQPQLLGPGDADVALEIGDRPQVGPQMSRQVDLQRRLEIARAPGEGGRLEEFRASIASRPTDIRMAAEITPDQQNRL</sequence>
<dbReference type="AlphaFoldDB" id="A0A9X2GVC3"/>